<dbReference type="EMBL" id="JBEZVE010000037">
    <property type="protein sequence ID" value="MEU3787137.1"/>
    <property type="molecule type" value="Genomic_DNA"/>
</dbReference>
<evidence type="ECO:0000313" key="2">
    <source>
        <dbReference type="EMBL" id="MEU3787137.1"/>
    </source>
</evidence>
<organism evidence="2 3">
    <name type="scientific">Streptomyces sp. 900129855</name>
    <dbReference type="NCBI Taxonomy" id="3155129"/>
    <lineage>
        <taxon>Bacteria</taxon>
        <taxon>Bacillati</taxon>
        <taxon>Actinomycetota</taxon>
        <taxon>Actinomycetes</taxon>
        <taxon>Kitasatosporales</taxon>
        <taxon>Streptomycetaceae</taxon>
        <taxon>Streptomyces</taxon>
    </lineage>
</organism>
<proteinExistence type="predicted"/>
<dbReference type="Proteomes" id="UP001550739">
    <property type="component" value="Unassembled WGS sequence"/>
</dbReference>
<comment type="caution">
    <text evidence="2">The sequence shown here is derived from an EMBL/GenBank/DDBJ whole genome shotgun (WGS) entry which is preliminary data.</text>
</comment>
<protein>
    <submittedName>
        <fullName evidence="2">Uncharacterized protein</fullName>
    </submittedName>
</protein>
<sequence length="259" mass="28461">MRAKHMPPSGADLPDPQETLTGTNWATLEHAYGPATDAPKTLVALLDADQSARTKALDELHGILHHQSTIYEATVPTARYVAAILPDSKTMLPVDKDSRSFPGCMRAELLAWIASVACGVTDEVDAMRQQLGFPLDDYPPAIAIREMRPLLFSAAFTYVHVPDRHVREAAIAACIPLLDDARLLHHRAALVPLVRQVLGTSELWQHRERAIDALDAWGEDSSGLEGQRNPFLFCDTDLSPDSSPWQADPGEGWSEEPPF</sequence>
<name>A0ABV2ZX41_9ACTN</name>
<accession>A0ABV2ZX41</accession>
<keyword evidence="3" id="KW-1185">Reference proteome</keyword>
<gene>
    <name evidence="2" type="ORF">AB0E89_42560</name>
</gene>
<evidence type="ECO:0000256" key="1">
    <source>
        <dbReference type="SAM" id="MobiDB-lite"/>
    </source>
</evidence>
<feature type="region of interest" description="Disordered" evidence="1">
    <location>
        <begin position="237"/>
        <end position="259"/>
    </location>
</feature>
<dbReference type="RefSeq" id="WP_361709397.1">
    <property type="nucleotide sequence ID" value="NZ_JBEZVE010000037.1"/>
</dbReference>
<reference evidence="2 3" key="1">
    <citation type="submission" date="2024-06" db="EMBL/GenBank/DDBJ databases">
        <title>The Natural Products Discovery Center: Release of the First 8490 Sequenced Strains for Exploring Actinobacteria Biosynthetic Diversity.</title>
        <authorList>
            <person name="Kalkreuter E."/>
            <person name="Kautsar S.A."/>
            <person name="Yang D."/>
            <person name="Bader C.D."/>
            <person name="Teijaro C.N."/>
            <person name="Fluegel L."/>
            <person name="Davis C.M."/>
            <person name="Simpson J.R."/>
            <person name="Lauterbach L."/>
            <person name="Steele A.D."/>
            <person name="Gui C."/>
            <person name="Meng S."/>
            <person name="Li G."/>
            <person name="Viehrig K."/>
            <person name="Ye F."/>
            <person name="Su P."/>
            <person name="Kiefer A.F."/>
            <person name="Nichols A."/>
            <person name="Cepeda A.J."/>
            <person name="Yan W."/>
            <person name="Fan B."/>
            <person name="Jiang Y."/>
            <person name="Adhikari A."/>
            <person name="Zheng C.-J."/>
            <person name="Schuster L."/>
            <person name="Cowan T.M."/>
            <person name="Smanski M.J."/>
            <person name="Chevrette M.G."/>
            <person name="De Carvalho L.P.S."/>
            <person name="Shen B."/>
        </authorList>
    </citation>
    <scope>NUCLEOTIDE SEQUENCE [LARGE SCALE GENOMIC DNA]</scope>
    <source>
        <strain evidence="2 3">NPDC033843</strain>
    </source>
</reference>
<feature type="region of interest" description="Disordered" evidence="1">
    <location>
        <begin position="1"/>
        <end position="20"/>
    </location>
</feature>
<evidence type="ECO:0000313" key="3">
    <source>
        <dbReference type="Proteomes" id="UP001550739"/>
    </source>
</evidence>